<protein>
    <submittedName>
        <fullName evidence="1">Uncharacterized protein</fullName>
    </submittedName>
</protein>
<sequence length="116" mass="13117">MASASWSAVRQCTLLRYERDQAQAELDFLWGTQSKAQSSGAGPFQVASRGMDPFQVNLIRVRCEQDAYKRQLGKHQLEHTEMTRQLALMTLALEQADVDLTQATKEYALELASKRP</sequence>
<evidence type="ECO:0000313" key="2">
    <source>
        <dbReference type="Proteomes" id="UP000017836"/>
    </source>
</evidence>
<proteinExistence type="predicted"/>
<accession>W1PST9</accession>
<gene>
    <name evidence="1" type="ORF">AMTR_s00027p00198110</name>
</gene>
<dbReference type="AlphaFoldDB" id="W1PST9"/>
<reference evidence="2" key="1">
    <citation type="journal article" date="2013" name="Science">
        <title>The Amborella genome and the evolution of flowering plants.</title>
        <authorList>
            <consortium name="Amborella Genome Project"/>
        </authorList>
    </citation>
    <scope>NUCLEOTIDE SEQUENCE [LARGE SCALE GENOMIC DNA]</scope>
</reference>
<name>W1PST9_AMBTC</name>
<dbReference type="Proteomes" id="UP000017836">
    <property type="component" value="Unassembled WGS sequence"/>
</dbReference>
<evidence type="ECO:0000313" key="1">
    <source>
        <dbReference type="EMBL" id="ERN10761.1"/>
    </source>
</evidence>
<dbReference type="HOGENOM" id="CLU_2100153_0_0_1"/>
<dbReference type="EMBL" id="KI392798">
    <property type="protein sequence ID" value="ERN10761.1"/>
    <property type="molecule type" value="Genomic_DNA"/>
</dbReference>
<dbReference type="Gramene" id="ERN10761">
    <property type="protein sequence ID" value="ERN10761"/>
    <property type="gene ID" value="AMTR_s00027p00198110"/>
</dbReference>
<organism evidence="1 2">
    <name type="scientific">Amborella trichopoda</name>
    <dbReference type="NCBI Taxonomy" id="13333"/>
    <lineage>
        <taxon>Eukaryota</taxon>
        <taxon>Viridiplantae</taxon>
        <taxon>Streptophyta</taxon>
        <taxon>Embryophyta</taxon>
        <taxon>Tracheophyta</taxon>
        <taxon>Spermatophyta</taxon>
        <taxon>Magnoliopsida</taxon>
        <taxon>Amborellales</taxon>
        <taxon>Amborellaceae</taxon>
        <taxon>Amborella</taxon>
    </lineage>
</organism>
<keyword evidence="2" id="KW-1185">Reference proteome</keyword>